<reference evidence="1 2" key="1">
    <citation type="journal article" date="2013" name="Genome Biol. Evol.">
        <title>Genomes of Stigonematalean cyanobacteria (subsection V) and the evolution of oxygenic photosynthesis from prokaryotes to plastids.</title>
        <authorList>
            <person name="Dagan T."/>
            <person name="Roettger M."/>
            <person name="Stucken K."/>
            <person name="Landan G."/>
            <person name="Koch R."/>
            <person name="Major P."/>
            <person name="Gould S.B."/>
            <person name="Goremykin V.V."/>
            <person name="Rippka R."/>
            <person name="Tandeau de Marsac N."/>
            <person name="Gugger M."/>
            <person name="Lockhart P.J."/>
            <person name="Allen J.F."/>
            <person name="Brune I."/>
            <person name="Maus I."/>
            <person name="Puhler A."/>
            <person name="Martin W.F."/>
        </authorList>
    </citation>
    <scope>NUCLEOTIDE SEQUENCE [LARGE SCALE GENOMIC DNA]</scope>
    <source>
        <strain evidence="1 2">PCC 7110</strain>
    </source>
</reference>
<evidence type="ECO:0000313" key="2">
    <source>
        <dbReference type="Proteomes" id="UP000076925"/>
    </source>
</evidence>
<name>A0A139WVM5_9CYAN</name>
<evidence type="ECO:0000313" key="1">
    <source>
        <dbReference type="EMBL" id="KYC36478.1"/>
    </source>
</evidence>
<proteinExistence type="predicted"/>
<comment type="caution">
    <text evidence="1">The sequence shown here is derived from an EMBL/GenBank/DDBJ whole genome shotgun (WGS) entry which is preliminary data.</text>
</comment>
<dbReference type="OrthoDB" id="521139at2"/>
<dbReference type="EMBL" id="ANNX02000047">
    <property type="protein sequence ID" value="KYC36478.1"/>
    <property type="molecule type" value="Genomic_DNA"/>
</dbReference>
<evidence type="ECO:0008006" key="3">
    <source>
        <dbReference type="Google" id="ProtNLM"/>
    </source>
</evidence>
<protein>
    <recommendedName>
        <fullName evidence="3">Bacteriocin</fullName>
    </recommendedName>
</protein>
<organism evidence="1 2">
    <name type="scientific">Scytonema hofmannii PCC 7110</name>
    <dbReference type="NCBI Taxonomy" id="128403"/>
    <lineage>
        <taxon>Bacteria</taxon>
        <taxon>Bacillati</taxon>
        <taxon>Cyanobacteriota</taxon>
        <taxon>Cyanophyceae</taxon>
        <taxon>Nostocales</taxon>
        <taxon>Scytonemataceae</taxon>
        <taxon>Scytonema</taxon>
    </lineage>
</organism>
<gene>
    <name evidence="1" type="ORF">WA1_43050</name>
</gene>
<accession>A0A139WVM5</accession>
<sequence length="73" mass="7416">MAKITISQLQTADATSMQELTNSEINATKGGIVVGLGPVVNLTNTAVGGQADTFNSTNTVGQNLVQSLLGVIV</sequence>
<dbReference type="Proteomes" id="UP000076925">
    <property type="component" value="Unassembled WGS sequence"/>
</dbReference>
<dbReference type="AlphaFoldDB" id="A0A139WVM5"/>
<keyword evidence="2" id="KW-1185">Reference proteome</keyword>
<dbReference type="RefSeq" id="WP_017748213.1">
    <property type="nucleotide sequence ID" value="NZ_KQ976354.1"/>
</dbReference>